<evidence type="ECO:0000313" key="2">
    <source>
        <dbReference type="EMBL" id="MDP5273627.1"/>
    </source>
</evidence>
<keyword evidence="3" id="KW-1185">Reference proteome</keyword>
<dbReference type="EMBL" id="JAVAMP010000002">
    <property type="protein sequence ID" value="MDP5273627.1"/>
    <property type="molecule type" value="Genomic_DNA"/>
</dbReference>
<evidence type="ECO:0000313" key="3">
    <source>
        <dbReference type="Proteomes" id="UP001231941"/>
    </source>
</evidence>
<feature type="transmembrane region" description="Helical" evidence="1">
    <location>
        <begin position="6"/>
        <end position="32"/>
    </location>
</feature>
<keyword evidence="1" id="KW-0812">Transmembrane</keyword>
<dbReference type="Proteomes" id="UP001231941">
    <property type="component" value="Unassembled WGS sequence"/>
</dbReference>
<proteinExistence type="predicted"/>
<accession>A0ABT9IWD6</accession>
<evidence type="ECO:0000256" key="1">
    <source>
        <dbReference type="SAM" id="Phobius"/>
    </source>
</evidence>
<dbReference type="RefSeq" id="WP_305990937.1">
    <property type="nucleotide sequence ID" value="NZ_JAVAMP010000002.1"/>
</dbReference>
<protein>
    <submittedName>
        <fullName evidence="2">Stressosome-associated protein Prli42</fullName>
    </submittedName>
</protein>
<name>A0ABT9IWD6_9BACL</name>
<sequence>MGKNKLWFKIIIYIMIGSMLLSTILFSISFLAI</sequence>
<keyword evidence="1" id="KW-1133">Transmembrane helix</keyword>
<dbReference type="NCBIfam" id="NF033880">
    <property type="entry name" value="Prli42"/>
    <property type="match status" value="1"/>
</dbReference>
<organism evidence="2 3">
    <name type="scientific">Chengkuizengella axinellae</name>
    <dbReference type="NCBI Taxonomy" id="3064388"/>
    <lineage>
        <taxon>Bacteria</taxon>
        <taxon>Bacillati</taxon>
        <taxon>Bacillota</taxon>
        <taxon>Bacilli</taxon>
        <taxon>Bacillales</taxon>
        <taxon>Paenibacillaceae</taxon>
        <taxon>Chengkuizengella</taxon>
    </lineage>
</organism>
<gene>
    <name evidence="2" type="primary">prli42</name>
    <name evidence="2" type="ORF">Q5Y73_05900</name>
</gene>
<dbReference type="InterPro" id="IPR049722">
    <property type="entry name" value="Prli42-like"/>
</dbReference>
<comment type="caution">
    <text evidence="2">The sequence shown here is derived from an EMBL/GenBank/DDBJ whole genome shotgun (WGS) entry which is preliminary data.</text>
</comment>
<reference evidence="2 3" key="1">
    <citation type="submission" date="2023-08" db="EMBL/GenBank/DDBJ databases">
        <authorList>
            <person name="Park J.-S."/>
        </authorList>
    </citation>
    <scope>NUCLEOTIDE SEQUENCE [LARGE SCALE GENOMIC DNA]</scope>
    <source>
        <strain evidence="2 3">2205SS18-9</strain>
    </source>
</reference>
<keyword evidence="1" id="KW-0472">Membrane</keyword>